<reference evidence="2 3" key="1">
    <citation type="submission" date="2016-10" db="EMBL/GenBank/DDBJ databases">
        <authorList>
            <person name="Varghese N."/>
            <person name="Submissions S."/>
        </authorList>
    </citation>
    <scope>NUCLEOTIDE SEQUENCE [LARGE SCALE GENOMIC DNA]</scope>
    <source>
        <strain evidence="2 3">DSM 24802</strain>
    </source>
</reference>
<evidence type="ECO:0000313" key="3">
    <source>
        <dbReference type="Proteomes" id="UP000199541"/>
    </source>
</evidence>
<keyword evidence="3" id="KW-1185">Reference proteome</keyword>
<feature type="region of interest" description="Disordered" evidence="1">
    <location>
        <begin position="29"/>
        <end position="53"/>
    </location>
</feature>
<proteinExistence type="predicted"/>
<protein>
    <submittedName>
        <fullName evidence="2">Uncharacterized protein</fullName>
    </submittedName>
</protein>
<comment type="caution">
    <text evidence="2">The sequence shown here is derived from an EMBL/GenBank/DDBJ whole genome shotgun (WGS) entry which is preliminary data.</text>
</comment>
<dbReference type="EMBL" id="FNOB01000041">
    <property type="protein sequence ID" value="SDX90586.1"/>
    <property type="molecule type" value="Genomic_DNA"/>
</dbReference>
<dbReference type="Proteomes" id="UP000199541">
    <property type="component" value="Unassembled WGS sequence"/>
</dbReference>
<gene>
    <name evidence="2" type="ORF">SAMN05444006_14111</name>
</gene>
<accession>A0A1H3FHX9</accession>
<evidence type="ECO:0000256" key="1">
    <source>
        <dbReference type="SAM" id="MobiDB-lite"/>
    </source>
</evidence>
<organism evidence="2 3">
    <name type="scientific">Allgaiera indica</name>
    <dbReference type="NCBI Taxonomy" id="765699"/>
    <lineage>
        <taxon>Bacteria</taxon>
        <taxon>Pseudomonadati</taxon>
        <taxon>Pseudomonadota</taxon>
        <taxon>Alphaproteobacteria</taxon>
        <taxon>Rhodobacterales</taxon>
        <taxon>Paracoccaceae</taxon>
        <taxon>Allgaiera</taxon>
    </lineage>
</organism>
<name>A0A1H3FHX9_9RHOB</name>
<evidence type="ECO:0000313" key="2">
    <source>
        <dbReference type="EMBL" id="SDX90586.1"/>
    </source>
</evidence>
<sequence>MNNKPKVGRSRRIAAWLNLDMNSRTLARFPGSSSLASERKAPRISASVDAGAASNRPVRKARYTAPPGTGLGRTASAAYRVNPDNVAGQAGVEARLALRATFLRQEFSS</sequence>